<dbReference type="EMBL" id="JALNTZ010000006">
    <property type="protein sequence ID" value="KAJ3647713.1"/>
    <property type="molecule type" value="Genomic_DNA"/>
</dbReference>
<name>A0AA38HZX4_9CUCU</name>
<reference evidence="1" key="1">
    <citation type="journal article" date="2023" name="G3 (Bethesda)">
        <title>Whole genome assemblies of Zophobas morio and Tenebrio molitor.</title>
        <authorList>
            <person name="Kaur S."/>
            <person name="Stinson S.A."/>
            <person name="diCenzo G.C."/>
        </authorList>
    </citation>
    <scope>NUCLEOTIDE SEQUENCE</scope>
    <source>
        <strain evidence="1">QUZm001</strain>
    </source>
</reference>
<keyword evidence="2" id="KW-1185">Reference proteome</keyword>
<proteinExistence type="predicted"/>
<accession>A0AA38HZX4</accession>
<organism evidence="1 2">
    <name type="scientific">Zophobas morio</name>
    <dbReference type="NCBI Taxonomy" id="2755281"/>
    <lineage>
        <taxon>Eukaryota</taxon>
        <taxon>Metazoa</taxon>
        <taxon>Ecdysozoa</taxon>
        <taxon>Arthropoda</taxon>
        <taxon>Hexapoda</taxon>
        <taxon>Insecta</taxon>
        <taxon>Pterygota</taxon>
        <taxon>Neoptera</taxon>
        <taxon>Endopterygota</taxon>
        <taxon>Coleoptera</taxon>
        <taxon>Polyphaga</taxon>
        <taxon>Cucujiformia</taxon>
        <taxon>Tenebrionidae</taxon>
        <taxon>Zophobas</taxon>
    </lineage>
</organism>
<gene>
    <name evidence="1" type="ORF">Zmor_019575</name>
</gene>
<comment type="caution">
    <text evidence="1">The sequence shown here is derived from an EMBL/GenBank/DDBJ whole genome shotgun (WGS) entry which is preliminary data.</text>
</comment>
<evidence type="ECO:0000313" key="2">
    <source>
        <dbReference type="Proteomes" id="UP001168821"/>
    </source>
</evidence>
<dbReference type="AlphaFoldDB" id="A0AA38HZX4"/>
<sequence>MPNLPVLCPKNWNQSVFPQEDLEEIKKYYFGRFILPRMTILEINAIFSKGAATCGWMVKFKHNLEVDEGLYDRIFSILGEHKPMNFRISDLFALNKEDFCVIYKVMCLCQCNL</sequence>
<protein>
    <submittedName>
        <fullName evidence="1">Uncharacterized protein</fullName>
    </submittedName>
</protein>
<evidence type="ECO:0000313" key="1">
    <source>
        <dbReference type="EMBL" id="KAJ3647713.1"/>
    </source>
</evidence>
<dbReference type="Proteomes" id="UP001168821">
    <property type="component" value="Unassembled WGS sequence"/>
</dbReference>